<comment type="caution">
    <text evidence="1">The sequence shown here is derived from an EMBL/GenBank/DDBJ whole genome shotgun (WGS) entry which is preliminary data.</text>
</comment>
<accession>A0AAV3U9M9</accession>
<dbReference type="Proteomes" id="UP001409585">
    <property type="component" value="Unassembled WGS sequence"/>
</dbReference>
<sequence>MHITRRELIHHTGQASLALSLPLACASTVDLSGGIDPSREWVLAEKPSNPQMRDAVNVWIEEQSGKFALRIGVEALGKSWDKQLVWLDVAFADGTVYSLRDENGPTHAALDAQGLASIRGSGPAQFQCLEAFKKWRVSFNGPVPKTTASNLLHNKKIEQPTAEINITVDMEMAAPPWAPGSMLAKDNTVLQGEQADFISPRYEQLFRCAGALTIDGKPQPFSGNGLRIRRQGVRKFEGFWGHCWQSAVFPSGKAFGFNVFPPRDDGQPSYNEGYIFTGSGGLQPATAVVIPWLRELTTGGDNVSFELTTNNGQVSVSGTTFINTRSMHAGLVPDDFPIVQQAHAHYTWEGESTVGMVERSSVPALIKNP</sequence>
<keyword evidence="2" id="KW-1185">Reference proteome</keyword>
<organism evidence="1 2">
    <name type="scientific">Halioxenophilus aromaticivorans</name>
    <dbReference type="NCBI Taxonomy" id="1306992"/>
    <lineage>
        <taxon>Bacteria</taxon>
        <taxon>Pseudomonadati</taxon>
        <taxon>Pseudomonadota</taxon>
        <taxon>Gammaproteobacteria</taxon>
        <taxon>Alteromonadales</taxon>
        <taxon>Alteromonadaceae</taxon>
        <taxon>Halioxenophilus</taxon>
    </lineage>
</organism>
<gene>
    <name evidence="1" type="ORF">GCM10025791_47010</name>
</gene>
<evidence type="ECO:0000313" key="1">
    <source>
        <dbReference type="EMBL" id="GAA4960331.1"/>
    </source>
</evidence>
<dbReference type="EMBL" id="BAABLX010000079">
    <property type="protein sequence ID" value="GAA4960331.1"/>
    <property type="molecule type" value="Genomic_DNA"/>
</dbReference>
<reference evidence="2" key="1">
    <citation type="journal article" date="2019" name="Int. J. Syst. Evol. Microbiol.">
        <title>The Global Catalogue of Microorganisms (GCM) 10K type strain sequencing project: providing services to taxonomists for standard genome sequencing and annotation.</title>
        <authorList>
            <consortium name="The Broad Institute Genomics Platform"/>
            <consortium name="The Broad Institute Genome Sequencing Center for Infectious Disease"/>
            <person name="Wu L."/>
            <person name="Ma J."/>
        </authorList>
    </citation>
    <scope>NUCLEOTIDE SEQUENCE [LARGE SCALE GENOMIC DNA]</scope>
    <source>
        <strain evidence="2">JCM 19134</strain>
    </source>
</reference>
<dbReference type="RefSeq" id="WP_345427841.1">
    <property type="nucleotide sequence ID" value="NZ_AP031496.1"/>
</dbReference>
<dbReference type="SUPFAM" id="SSF159245">
    <property type="entry name" value="AttH-like"/>
    <property type="match status" value="1"/>
</dbReference>
<dbReference type="AlphaFoldDB" id="A0AAV3U9M9"/>
<protein>
    <submittedName>
        <fullName evidence="1">Uncharacterized protein</fullName>
    </submittedName>
</protein>
<name>A0AAV3U9M9_9ALTE</name>
<proteinExistence type="predicted"/>
<evidence type="ECO:0000313" key="2">
    <source>
        <dbReference type="Proteomes" id="UP001409585"/>
    </source>
</evidence>